<dbReference type="GO" id="GO:0003755">
    <property type="term" value="F:peptidyl-prolyl cis-trans isomerase activity"/>
    <property type="evidence" value="ECO:0007669"/>
    <property type="project" value="UniProtKB-KW"/>
</dbReference>
<keyword evidence="4 12" id="KW-0812">Transmembrane</keyword>
<dbReference type="Pfam" id="PF13616">
    <property type="entry name" value="Rotamase_3"/>
    <property type="match status" value="1"/>
</dbReference>
<evidence type="ECO:0000256" key="10">
    <source>
        <dbReference type="ARBA" id="ARBA00042775"/>
    </source>
</evidence>
<dbReference type="STRING" id="1033731.SAMN05444145_102287"/>
<dbReference type="InterPro" id="IPR000297">
    <property type="entry name" value="PPIase_PpiC"/>
</dbReference>
<evidence type="ECO:0000256" key="3">
    <source>
        <dbReference type="ARBA" id="ARBA00022519"/>
    </source>
</evidence>
<evidence type="ECO:0000256" key="6">
    <source>
        <dbReference type="ARBA" id="ARBA00023136"/>
    </source>
</evidence>
<dbReference type="SUPFAM" id="SSF54534">
    <property type="entry name" value="FKBP-like"/>
    <property type="match status" value="1"/>
</dbReference>
<evidence type="ECO:0000256" key="9">
    <source>
        <dbReference type="ARBA" id="ARBA00040743"/>
    </source>
</evidence>
<dbReference type="EMBL" id="FNRI01000002">
    <property type="protein sequence ID" value="SEA25444.1"/>
    <property type="molecule type" value="Genomic_DNA"/>
</dbReference>
<dbReference type="PANTHER" id="PTHR47529:SF1">
    <property type="entry name" value="PERIPLASMIC CHAPERONE PPID"/>
    <property type="match status" value="1"/>
</dbReference>
<dbReference type="InterPro" id="IPR027304">
    <property type="entry name" value="Trigger_fact/SurA_dom_sf"/>
</dbReference>
<dbReference type="InterPro" id="IPR052029">
    <property type="entry name" value="PpiD_chaperone"/>
</dbReference>
<evidence type="ECO:0000256" key="12">
    <source>
        <dbReference type="SAM" id="Phobius"/>
    </source>
</evidence>
<sequence length="677" mass="73015">MASLNTLRTKFGIVLSIIIALALLAFILSLKTEMGFAGNDPRVGVIDGKKINYSEYYDQYEQIKQQNNVQESDEQQSAMLANAVWQTLIAKYVLTPGFDRMGLRVTEPERLAMVSGQTPSQAFYNAFADPRTGQYDVAAVSQFLAHAEANPQAADAWAQINEQARLEREVQKYLGLVKGGVYVNSLEVAEGVKAANNTFAGKWAGKKYSAVPDSLVKVSSSDLKAYYNSHKDMFKQTPSRTISYVVFEVSPTDDDLLALENSVAEVGREFAAAGEVKTFVRGNRNGKIADSFVSAAQLSDEEVKALMAGEMYGPVLKNNEWTMARVLDSKMAPDSVGIRHIVLPYTQEALADSLLTTLRNGADFAQTARNYSVYDATAANGGEVGVMPFSAFTGEFAAALANAKKGDIVKIAAGDAIQLMQVYRADKPSKHIQVATITYPVEASAATRRDVHNQAGSFMVTAKGGSSSAFADAASAAAVTPRVAGIAQGDRTIRGLDDSREVARWAYGAEKGDVSDIFNVGKDYVIAMVTEIDDNEYAPLEKVSAQVRSQVLRDKKYDYIVKDLSGATLAEQAASLGSEVEDFSDVTFGSFYVNGVGVEPRLVGAIASAEKGALSAPVKGMSGVYVFEVGDVQTADKQNSEGEKVRAQAMAEGMAQQFSIPALQQMAKIQDLRGRYF</sequence>
<proteinExistence type="inferred from homology"/>
<dbReference type="InterPro" id="IPR046357">
    <property type="entry name" value="PPIase_dom_sf"/>
</dbReference>
<comment type="subcellular location">
    <subcellularLocation>
        <location evidence="1">Cell inner membrane</location>
        <topology evidence="1">Single-pass type II membrane protein</topology>
        <orientation evidence="1">Periplasmic side</orientation>
    </subcellularLocation>
</comment>
<comment type="similarity">
    <text evidence="8">Belongs to the PpiD chaperone family.</text>
</comment>
<gene>
    <name evidence="14" type="ORF">SAMN05444145_102287</name>
</gene>
<evidence type="ECO:0000256" key="4">
    <source>
        <dbReference type="ARBA" id="ARBA00022692"/>
    </source>
</evidence>
<dbReference type="SUPFAM" id="SSF109998">
    <property type="entry name" value="Triger factor/SurA peptide-binding domain-like"/>
    <property type="match status" value="1"/>
</dbReference>
<dbReference type="GO" id="GO:0005886">
    <property type="term" value="C:plasma membrane"/>
    <property type="evidence" value="ECO:0007669"/>
    <property type="project" value="UniProtKB-SubCell"/>
</dbReference>
<dbReference type="PANTHER" id="PTHR47529">
    <property type="entry name" value="PEPTIDYL-PROLYL CIS-TRANS ISOMERASE D"/>
    <property type="match status" value="1"/>
</dbReference>
<feature type="domain" description="PpiC" evidence="13">
    <location>
        <begin position="333"/>
        <end position="408"/>
    </location>
</feature>
<feature type="transmembrane region" description="Helical" evidence="12">
    <location>
        <begin position="12"/>
        <end position="30"/>
    </location>
</feature>
<dbReference type="Gene3D" id="3.10.50.40">
    <property type="match status" value="2"/>
</dbReference>
<evidence type="ECO:0000313" key="14">
    <source>
        <dbReference type="EMBL" id="SEA25444.1"/>
    </source>
</evidence>
<keyword evidence="15" id="KW-1185">Reference proteome</keyword>
<dbReference type="Pfam" id="PF13623">
    <property type="entry name" value="SurA_N_2"/>
    <property type="match status" value="1"/>
</dbReference>
<evidence type="ECO:0000259" key="13">
    <source>
        <dbReference type="PROSITE" id="PS50198"/>
    </source>
</evidence>
<keyword evidence="11 14" id="KW-0413">Isomerase</keyword>
<protein>
    <recommendedName>
        <fullName evidence="9">Periplasmic chaperone PpiD</fullName>
    </recommendedName>
    <alternativeName>
        <fullName evidence="10">Periplasmic folding chaperone</fullName>
    </alternativeName>
</protein>
<evidence type="ECO:0000256" key="2">
    <source>
        <dbReference type="ARBA" id="ARBA00022475"/>
    </source>
</evidence>
<evidence type="ECO:0000256" key="7">
    <source>
        <dbReference type="ARBA" id="ARBA00023186"/>
    </source>
</evidence>
<evidence type="ECO:0000256" key="5">
    <source>
        <dbReference type="ARBA" id="ARBA00022989"/>
    </source>
</evidence>
<keyword evidence="2" id="KW-1003">Cell membrane</keyword>
<dbReference type="OrthoDB" id="9812372at2"/>
<keyword evidence="11" id="KW-0697">Rotamase</keyword>
<reference evidence="14 15" key="1">
    <citation type="submission" date="2016-10" db="EMBL/GenBank/DDBJ databases">
        <authorList>
            <person name="de Groot N.N."/>
        </authorList>
    </citation>
    <scope>NUCLEOTIDE SEQUENCE [LARGE SCALE GENOMIC DNA]</scope>
    <source>
        <strain evidence="14 15">DSM 25383</strain>
    </source>
</reference>
<evidence type="ECO:0000313" key="15">
    <source>
        <dbReference type="Proteomes" id="UP000183253"/>
    </source>
</evidence>
<evidence type="ECO:0000256" key="1">
    <source>
        <dbReference type="ARBA" id="ARBA00004382"/>
    </source>
</evidence>
<accession>A0A1H3ZQA5</accession>
<dbReference type="AlphaFoldDB" id="A0A1H3ZQA5"/>
<dbReference type="Proteomes" id="UP000183253">
    <property type="component" value="Unassembled WGS sequence"/>
</dbReference>
<dbReference type="RefSeq" id="WP_010263126.1">
    <property type="nucleotide sequence ID" value="NZ_CAEG01000012.1"/>
</dbReference>
<keyword evidence="5 12" id="KW-1133">Transmembrane helix</keyword>
<organism evidence="14 15">
    <name type="scientific">Alistipes timonensis JC136</name>
    <dbReference type="NCBI Taxonomy" id="1033731"/>
    <lineage>
        <taxon>Bacteria</taxon>
        <taxon>Pseudomonadati</taxon>
        <taxon>Bacteroidota</taxon>
        <taxon>Bacteroidia</taxon>
        <taxon>Bacteroidales</taxon>
        <taxon>Rikenellaceae</taxon>
        <taxon>Alistipes</taxon>
    </lineage>
</organism>
<name>A0A1H3ZQA5_9BACT</name>
<keyword evidence="3" id="KW-0997">Cell inner membrane</keyword>
<evidence type="ECO:0000256" key="11">
    <source>
        <dbReference type="PROSITE-ProRule" id="PRU00278"/>
    </source>
</evidence>
<evidence type="ECO:0000256" key="8">
    <source>
        <dbReference type="ARBA" id="ARBA00038408"/>
    </source>
</evidence>
<keyword evidence="7" id="KW-0143">Chaperone</keyword>
<dbReference type="PROSITE" id="PS50198">
    <property type="entry name" value="PPIC_PPIASE_2"/>
    <property type="match status" value="1"/>
</dbReference>
<keyword evidence="6 12" id="KW-0472">Membrane</keyword>